<feature type="region of interest" description="Disordered" evidence="1">
    <location>
        <begin position="81"/>
        <end position="115"/>
    </location>
</feature>
<reference evidence="2" key="1">
    <citation type="journal article" date="2020" name="Stud. Mycol.">
        <title>101 Dothideomycetes genomes: a test case for predicting lifestyles and emergence of pathogens.</title>
        <authorList>
            <person name="Haridas S."/>
            <person name="Albert R."/>
            <person name="Binder M."/>
            <person name="Bloem J."/>
            <person name="Labutti K."/>
            <person name="Salamov A."/>
            <person name="Andreopoulos B."/>
            <person name="Baker S."/>
            <person name="Barry K."/>
            <person name="Bills G."/>
            <person name="Bluhm B."/>
            <person name="Cannon C."/>
            <person name="Castanera R."/>
            <person name="Culley D."/>
            <person name="Daum C."/>
            <person name="Ezra D."/>
            <person name="Gonzalez J."/>
            <person name="Henrissat B."/>
            <person name="Kuo A."/>
            <person name="Liang C."/>
            <person name="Lipzen A."/>
            <person name="Lutzoni F."/>
            <person name="Magnuson J."/>
            <person name="Mondo S."/>
            <person name="Nolan M."/>
            <person name="Ohm R."/>
            <person name="Pangilinan J."/>
            <person name="Park H.-J."/>
            <person name="Ramirez L."/>
            <person name="Alfaro M."/>
            <person name="Sun H."/>
            <person name="Tritt A."/>
            <person name="Yoshinaga Y."/>
            <person name="Zwiers L.-H."/>
            <person name="Turgeon B."/>
            <person name="Goodwin S."/>
            <person name="Spatafora J."/>
            <person name="Crous P."/>
            <person name="Grigoriev I."/>
        </authorList>
    </citation>
    <scope>NUCLEOTIDE SEQUENCE</scope>
    <source>
        <strain evidence="2">CBS 109.77</strain>
    </source>
</reference>
<evidence type="ECO:0000256" key="1">
    <source>
        <dbReference type="SAM" id="MobiDB-lite"/>
    </source>
</evidence>
<evidence type="ECO:0000313" key="3">
    <source>
        <dbReference type="Proteomes" id="UP000799757"/>
    </source>
</evidence>
<sequence>MPLLFVVLIYYNKQPTTTPLIYIHHANSPSTSPPTPASPPVPNPRFEETHRLGADTGTGLPCPALPCPALPVPCHAIPSHPTFRTTPRSKPLARLLKRPPRPHRRSWGPPPSRRPGLHTHLRIVWVRVRRHCRAAEQSFCGSGGPSGWGERLVLGWAGLGWAGMLRRRAALDKLRSCPSADYRCYLCLGLGSS</sequence>
<feature type="compositionally biased region" description="Basic residues" evidence="1">
    <location>
        <begin position="95"/>
        <end position="106"/>
    </location>
</feature>
<evidence type="ECO:0000313" key="2">
    <source>
        <dbReference type="EMBL" id="KAF2786260.1"/>
    </source>
</evidence>
<dbReference type="EMBL" id="MU002505">
    <property type="protein sequence ID" value="KAF2786260.1"/>
    <property type="molecule type" value="Genomic_DNA"/>
</dbReference>
<organism evidence="2 3">
    <name type="scientific">Melanomma pulvis-pyrius CBS 109.77</name>
    <dbReference type="NCBI Taxonomy" id="1314802"/>
    <lineage>
        <taxon>Eukaryota</taxon>
        <taxon>Fungi</taxon>
        <taxon>Dikarya</taxon>
        <taxon>Ascomycota</taxon>
        <taxon>Pezizomycotina</taxon>
        <taxon>Dothideomycetes</taxon>
        <taxon>Pleosporomycetidae</taxon>
        <taxon>Pleosporales</taxon>
        <taxon>Melanommataceae</taxon>
        <taxon>Melanomma</taxon>
    </lineage>
</organism>
<name>A0A6A6WQ94_9PLEO</name>
<gene>
    <name evidence="2" type="ORF">K505DRAFT_149072</name>
</gene>
<proteinExistence type="predicted"/>
<dbReference type="Proteomes" id="UP000799757">
    <property type="component" value="Unassembled WGS sequence"/>
</dbReference>
<protein>
    <submittedName>
        <fullName evidence="2">Uncharacterized protein</fullName>
    </submittedName>
</protein>
<keyword evidence="3" id="KW-1185">Reference proteome</keyword>
<dbReference type="AlphaFoldDB" id="A0A6A6WQ94"/>
<accession>A0A6A6WQ94</accession>